<dbReference type="InParanoid" id="A0A0C3BSE8"/>
<accession>A0A0C3BSE8</accession>
<evidence type="ECO:0000256" key="1">
    <source>
        <dbReference type="ARBA" id="ARBA00010505"/>
    </source>
</evidence>
<reference evidence="13 14" key="1">
    <citation type="submission" date="2014-04" db="EMBL/GenBank/DDBJ databases">
        <authorList>
            <consortium name="DOE Joint Genome Institute"/>
            <person name="Kuo A."/>
            <person name="Tarkka M."/>
            <person name="Buscot F."/>
            <person name="Kohler A."/>
            <person name="Nagy L.G."/>
            <person name="Floudas D."/>
            <person name="Copeland A."/>
            <person name="Barry K.W."/>
            <person name="Cichocki N."/>
            <person name="Veneault-Fourrey C."/>
            <person name="LaButti K."/>
            <person name="Lindquist E.A."/>
            <person name="Lipzen A."/>
            <person name="Lundell T."/>
            <person name="Morin E."/>
            <person name="Murat C."/>
            <person name="Sun H."/>
            <person name="Tunlid A."/>
            <person name="Henrissat B."/>
            <person name="Grigoriev I.V."/>
            <person name="Hibbett D.S."/>
            <person name="Martin F."/>
            <person name="Nordberg H.P."/>
            <person name="Cantor M.N."/>
            <person name="Hua S.X."/>
        </authorList>
    </citation>
    <scope>NUCLEOTIDE SEQUENCE [LARGE SCALE GENOMIC DNA]</scope>
    <source>
        <strain evidence="13 14">F 1598</strain>
    </source>
</reference>
<feature type="domain" description="Thioredoxin" evidence="12">
    <location>
        <begin position="6"/>
        <end position="171"/>
    </location>
</feature>
<comment type="subunit">
    <text evidence="6">Homodimer; disulfide-linked, upon oxidation.</text>
</comment>
<dbReference type="AlphaFoldDB" id="A0A0C3BSE8"/>
<dbReference type="InterPro" id="IPR013766">
    <property type="entry name" value="Thioredoxin_domain"/>
</dbReference>
<feature type="active site" description="Cysteine sulfenic acid (-SOH) intermediate" evidence="10">
    <location>
        <position position="61"/>
    </location>
</feature>
<dbReference type="Gene3D" id="3.40.30.10">
    <property type="entry name" value="Glutaredoxin"/>
    <property type="match status" value="1"/>
</dbReference>
<comment type="similarity">
    <text evidence="1 11">Belongs to the peroxiredoxin family. Prx5 subfamily.</text>
</comment>
<dbReference type="InterPro" id="IPR036249">
    <property type="entry name" value="Thioredoxin-like_sf"/>
</dbReference>
<dbReference type="OrthoDB" id="195498at2759"/>
<dbReference type="Pfam" id="PF08534">
    <property type="entry name" value="Redoxin"/>
    <property type="match status" value="1"/>
</dbReference>
<name>A0A0C3BSE8_PILCF</name>
<dbReference type="EMBL" id="KN833005">
    <property type="protein sequence ID" value="KIM80252.1"/>
    <property type="molecule type" value="Genomic_DNA"/>
</dbReference>
<evidence type="ECO:0000256" key="8">
    <source>
        <dbReference type="ARBA" id="ARBA00076301"/>
    </source>
</evidence>
<dbReference type="SUPFAM" id="SSF52833">
    <property type="entry name" value="Thioredoxin-like"/>
    <property type="match status" value="1"/>
</dbReference>
<dbReference type="Proteomes" id="UP000054166">
    <property type="component" value="Unassembled WGS sequence"/>
</dbReference>
<evidence type="ECO:0000256" key="10">
    <source>
        <dbReference type="PIRSR" id="PIRSR637944-1"/>
    </source>
</evidence>
<dbReference type="GO" id="GO:0034599">
    <property type="term" value="P:cellular response to oxidative stress"/>
    <property type="evidence" value="ECO:0007669"/>
    <property type="project" value="InterPro"/>
</dbReference>
<evidence type="ECO:0000256" key="5">
    <source>
        <dbReference type="ARBA" id="ARBA00023284"/>
    </source>
</evidence>
<dbReference type="FunCoup" id="A0A0C3BSE8">
    <property type="interactions" value="218"/>
</dbReference>
<evidence type="ECO:0000259" key="12">
    <source>
        <dbReference type="PROSITE" id="PS51352"/>
    </source>
</evidence>
<keyword evidence="3 11" id="KW-0049">Antioxidant</keyword>
<dbReference type="HOGENOM" id="CLU_072440_1_1_1"/>
<protein>
    <recommendedName>
        <fullName evidence="7">Putative peroxiredoxin</fullName>
    </recommendedName>
    <alternativeName>
        <fullName evidence="8">Thioredoxin reductase</fullName>
    </alternativeName>
    <alternativeName>
        <fullName evidence="9">Thioredoxin-dependent peroxiredoxin</fullName>
    </alternativeName>
</protein>
<dbReference type="FunFam" id="3.40.30.10:FF:000020">
    <property type="entry name" value="Peroxiredoxin"/>
    <property type="match status" value="1"/>
</dbReference>
<keyword evidence="14" id="KW-1185">Reference proteome</keyword>
<keyword evidence="2 11" id="KW-0575">Peroxidase</keyword>
<reference evidence="14" key="2">
    <citation type="submission" date="2015-01" db="EMBL/GenBank/DDBJ databases">
        <title>Evolutionary Origins and Diversification of the Mycorrhizal Mutualists.</title>
        <authorList>
            <consortium name="DOE Joint Genome Institute"/>
            <consortium name="Mycorrhizal Genomics Consortium"/>
            <person name="Kohler A."/>
            <person name="Kuo A."/>
            <person name="Nagy L.G."/>
            <person name="Floudas D."/>
            <person name="Copeland A."/>
            <person name="Barry K.W."/>
            <person name="Cichocki N."/>
            <person name="Veneault-Fourrey C."/>
            <person name="LaButti K."/>
            <person name="Lindquist E.A."/>
            <person name="Lipzen A."/>
            <person name="Lundell T."/>
            <person name="Morin E."/>
            <person name="Murat C."/>
            <person name="Riley R."/>
            <person name="Ohm R."/>
            <person name="Sun H."/>
            <person name="Tunlid A."/>
            <person name="Henrissat B."/>
            <person name="Grigoriev I.V."/>
            <person name="Hibbett D.S."/>
            <person name="Martin F."/>
        </authorList>
    </citation>
    <scope>NUCLEOTIDE SEQUENCE [LARGE SCALE GENOMIC DNA]</scope>
    <source>
        <strain evidence="14">F 1598</strain>
    </source>
</reference>
<gene>
    <name evidence="13" type="ORF">PILCRDRAFT_822764</name>
</gene>
<evidence type="ECO:0000256" key="6">
    <source>
        <dbReference type="ARBA" id="ARBA00063543"/>
    </source>
</evidence>
<comment type="function">
    <text evidence="11">Thiol-specific peroxidase that catalyzes the reduction of hydrogen peroxide and organic hydroperoxides to water and alcohols, respectively. Plays a role in cell protection against oxidative stress by detoxifying peroxides.</text>
</comment>
<dbReference type="PROSITE" id="PS51352">
    <property type="entry name" value="THIOREDOXIN_2"/>
    <property type="match status" value="1"/>
</dbReference>
<dbReference type="InterPro" id="IPR037944">
    <property type="entry name" value="PRX5-like"/>
</dbReference>
<evidence type="ECO:0000313" key="14">
    <source>
        <dbReference type="Proteomes" id="UP000054166"/>
    </source>
</evidence>
<dbReference type="GO" id="GO:0008379">
    <property type="term" value="F:thioredoxin peroxidase activity"/>
    <property type="evidence" value="ECO:0007669"/>
    <property type="project" value="InterPro"/>
</dbReference>
<dbReference type="CDD" id="cd03013">
    <property type="entry name" value="PRX5_like"/>
    <property type="match status" value="1"/>
</dbReference>
<dbReference type="InterPro" id="IPR013740">
    <property type="entry name" value="Redoxin"/>
</dbReference>
<dbReference type="PANTHER" id="PTHR10430:SF16">
    <property type="entry name" value="PEROXIREDOXIN-5, MITOCHONDRIAL"/>
    <property type="match status" value="1"/>
</dbReference>
<evidence type="ECO:0000256" key="9">
    <source>
        <dbReference type="ARBA" id="ARBA00079296"/>
    </source>
</evidence>
<evidence type="ECO:0000313" key="13">
    <source>
        <dbReference type="EMBL" id="KIM80252.1"/>
    </source>
</evidence>
<dbReference type="GO" id="GO:0005739">
    <property type="term" value="C:mitochondrion"/>
    <property type="evidence" value="ECO:0007669"/>
    <property type="project" value="TreeGrafter"/>
</dbReference>
<keyword evidence="5 11" id="KW-0676">Redox-active center</keyword>
<evidence type="ECO:0000256" key="2">
    <source>
        <dbReference type="ARBA" id="ARBA00022559"/>
    </source>
</evidence>
<dbReference type="GO" id="GO:0045454">
    <property type="term" value="P:cell redox homeostasis"/>
    <property type="evidence" value="ECO:0007669"/>
    <property type="project" value="TreeGrafter"/>
</dbReference>
<evidence type="ECO:0000256" key="4">
    <source>
        <dbReference type="ARBA" id="ARBA00023002"/>
    </source>
</evidence>
<dbReference type="STRING" id="765440.A0A0C3BSE8"/>
<organism evidence="13 14">
    <name type="scientific">Piloderma croceum (strain F 1598)</name>
    <dbReference type="NCBI Taxonomy" id="765440"/>
    <lineage>
        <taxon>Eukaryota</taxon>
        <taxon>Fungi</taxon>
        <taxon>Dikarya</taxon>
        <taxon>Basidiomycota</taxon>
        <taxon>Agaricomycotina</taxon>
        <taxon>Agaricomycetes</taxon>
        <taxon>Agaricomycetidae</taxon>
        <taxon>Atheliales</taxon>
        <taxon>Atheliaceae</taxon>
        <taxon>Piloderma</taxon>
    </lineage>
</organism>
<sequence length="171" mass="18473">MAAPTVKVGDKIPTTDFSLIAYTPELEDLRVCGIPTKLSTDEWKGKKVVLFAVPGAFTPTCHVNHLPPYIEKYEEFKAKGVDTIVVLASNDPFVMSAWGRVEGVKDKILTLSDIGAAWSKQLGLVQPAGDGLSLRTARYAMIIDDLVIKYLEVEPGRGVTVSGAEAVLAKL</sequence>
<dbReference type="GO" id="GO:0042744">
    <property type="term" value="P:hydrogen peroxide catabolic process"/>
    <property type="evidence" value="ECO:0007669"/>
    <property type="project" value="TreeGrafter"/>
</dbReference>
<dbReference type="GO" id="GO:0005777">
    <property type="term" value="C:peroxisome"/>
    <property type="evidence" value="ECO:0007669"/>
    <property type="project" value="TreeGrafter"/>
</dbReference>
<evidence type="ECO:0000256" key="11">
    <source>
        <dbReference type="RuleBase" id="RU366011"/>
    </source>
</evidence>
<evidence type="ECO:0000256" key="3">
    <source>
        <dbReference type="ARBA" id="ARBA00022862"/>
    </source>
</evidence>
<dbReference type="PANTHER" id="PTHR10430">
    <property type="entry name" value="PEROXIREDOXIN"/>
    <property type="match status" value="1"/>
</dbReference>
<evidence type="ECO:0000256" key="7">
    <source>
        <dbReference type="ARBA" id="ARBA00074156"/>
    </source>
</evidence>
<proteinExistence type="inferred from homology"/>
<keyword evidence="4 11" id="KW-0560">Oxidoreductase</keyword>